<dbReference type="EMBL" id="CP035485">
    <property type="protein sequence ID" value="QDI93065.1"/>
    <property type="molecule type" value="Genomic_DNA"/>
</dbReference>
<feature type="region of interest" description="Disordered" evidence="1">
    <location>
        <begin position="127"/>
        <end position="169"/>
    </location>
</feature>
<dbReference type="KEGG" id="sale:EPH95_08625"/>
<protein>
    <submittedName>
        <fullName evidence="2">Uncharacterized protein</fullName>
    </submittedName>
</protein>
<keyword evidence="3" id="KW-1185">Reference proteome</keyword>
<sequence length="169" mass="20148">MFNRVKFKWLPHKEQEICEKELIKVMSRLKIEQYQFNWDRKSCYIEFHYQDEFYRMEHSVQNAKDKGIILRNGLDCLIELVQSLEDLCGIISRGTYKLENWIAGVKQSPEDSPEYQEELHISYKSIGEQQRDRNETVFPGVSEPSLEDFDRNRLIRQPQSVSARNNKKG</sequence>
<evidence type="ECO:0000256" key="1">
    <source>
        <dbReference type="SAM" id="MobiDB-lite"/>
    </source>
</evidence>
<proteinExistence type="predicted"/>
<dbReference type="OrthoDB" id="2703450at2"/>
<name>A0A514LN90_9BACI</name>
<evidence type="ECO:0000313" key="2">
    <source>
        <dbReference type="EMBL" id="QDI93065.1"/>
    </source>
</evidence>
<dbReference type="AlphaFoldDB" id="A0A514LN90"/>
<dbReference type="Proteomes" id="UP000319756">
    <property type="component" value="Chromosome"/>
</dbReference>
<accession>A0A514LN90</accession>
<dbReference type="RefSeq" id="WP_142091549.1">
    <property type="nucleotide sequence ID" value="NZ_CP035485.1"/>
</dbReference>
<reference evidence="3" key="1">
    <citation type="submission" date="2019-01" db="EMBL/GenBank/DDBJ databases">
        <title>Genomic analysis of Salicibibacter sp. NKC3-5.</title>
        <authorList>
            <person name="Oh Y.J."/>
        </authorList>
    </citation>
    <scope>NUCLEOTIDE SEQUENCE [LARGE SCALE GENOMIC DNA]</scope>
    <source>
        <strain evidence="3">NKC3-5</strain>
    </source>
</reference>
<gene>
    <name evidence="2" type="ORF">EPH95_08625</name>
</gene>
<feature type="compositionally biased region" description="Polar residues" evidence="1">
    <location>
        <begin position="157"/>
        <end position="169"/>
    </location>
</feature>
<evidence type="ECO:0000313" key="3">
    <source>
        <dbReference type="Proteomes" id="UP000319756"/>
    </source>
</evidence>
<organism evidence="2 3">
    <name type="scientific">Salicibibacter halophilus</name>
    <dbReference type="NCBI Taxonomy" id="2502791"/>
    <lineage>
        <taxon>Bacteria</taxon>
        <taxon>Bacillati</taxon>
        <taxon>Bacillota</taxon>
        <taxon>Bacilli</taxon>
        <taxon>Bacillales</taxon>
        <taxon>Bacillaceae</taxon>
        <taxon>Salicibibacter</taxon>
    </lineage>
</organism>